<gene>
    <name evidence="1" type="ORF">ACHHYP_06865</name>
</gene>
<organism evidence="1 2">
    <name type="scientific">Achlya hypogyna</name>
    <name type="common">Oomycete</name>
    <name type="synonym">Protoachlya hypogyna</name>
    <dbReference type="NCBI Taxonomy" id="1202772"/>
    <lineage>
        <taxon>Eukaryota</taxon>
        <taxon>Sar</taxon>
        <taxon>Stramenopiles</taxon>
        <taxon>Oomycota</taxon>
        <taxon>Saprolegniomycetes</taxon>
        <taxon>Saprolegniales</taxon>
        <taxon>Achlyaceae</taxon>
        <taxon>Achlya</taxon>
    </lineage>
</organism>
<sequence>MVLDTARLEGRLQFLREQVSSQCPVLDGSSAVARCAAYWSAFAHGYDPYRAAYQIAVVTSTMTPDVESMGVVGVEHIVASWRRHVSSFIAFSKVATAWRVAAVDGTTTVVRGDGTIAMRLTRAGVAHFFPHVSNNEAMNQLLIGRELCLPCTQIFYLSLQGDGRLMVHRLETLWNVALALTNALGSLQQVAEYTLTTKYRGHLH</sequence>
<accession>A0A1V9YRE2</accession>
<reference evidence="1 2" key="1">
    <citation type="journal article" date="2014" name="Genome Biol. Evol.">
        <title>The secreted proteins of Achlya hypogyna and Thraustotheca clavata identify the ancestral oomycete secretome and reveal gene acquisitions by horizontal gene transfer.</title>
        <authorList>
            <person name="Misner I."/>
            <person name="Blouin N."/>
            <person name="Leonard G."/>
            <person name="Richards T.A."/>
            <person name="Lane C.E."/>
        </authorList>
    </citation>
    <scope>NUCLEOTIDE SEQUENCE [LARGE SCALE GENOMIC DNA]</scope>
    <source>
        <strain evidence="1 2">ATCC 48635</strain>
    </source>
</reference>
<keyword evidence="2" id="KW-1185">Reference proteome</keyword>
<dbReference type="Proteomes" id="UP000243579">
    <property type="component" value="Unassembled WGS sequence"/>
</dbReference>
<comment type="caution">
    <text evidence="1">The sequence shown here is derived from an EMBL/GenBank/DDBJ whole genome shotgun (WGS) entry which is preliminary data.</text>
</comment>
<proteinExistence type="predicted"/>
<evidence type="ECO:0000313" key="1">
    <source>
        <dbReference type="EMBL" id="OQR88345.1"/>
    </source>
</evidence>
<protein>
    <recommendedName>
        <fullName evidence="3">Bzip transcription factor</fullName>
    </recommendedName>
</protein>
<evidence type="ECO:0000313" key="2">
    <source>
        <dbReference type="Proteomes" id="UP000243579"/>
    </source>
</evidence>
<dbReference type="EMBL" id="JNBR01001383">
    <property type="protein sequence ID" value="OQR88345.1"/>
    <property type="molecule type" value="Genomic_DNA"/>
</dbReference>
<dbReference type="AlphaFoldDB" id="A0A1V9YRE2"/>
<evidence type="ECO:0008006" key="3">
    <source>
        <dbReference type="Google" id="ProtNLM"/>
    </source>
</evidence>
<dbReference type="OrthoDB" id="75885at2759"/>
<name>A0A1V9YRE2_ACHHY</name>